<dbReference type="Proteomes" id="UP000467840">
    <property type="component" value="Chromosome 13"/>
</dbReference>
<evidence type="ECO:0000313" key="2">
    <source>
        <dbReference type="EMBL" id="KAF2292074.1"/>
    </source>
</evidence>
<evidence type="ECO:0000313" key="3">
    <source>
        <dbReference type="Proteomes" id="UP000467840"/>
    </source>
</evidence>
<accession>A0A6A6KU38</accession>
<protein>
    <recommendedName>
        <fullName evidence="4">Transcriptional corepressor SEUSS</fullName>
    </recommendedName>
</protein>
<dbReference type="AlphaFoldDB" id="A0A6A6KU38"/>
<dbReference type="EMBL" id="JAAGAX010000014">
    <property type="protein sequence ID" value="KAF2292074.1"/>
    <property type="molecule type" value="Genomic_DNA"/>
</dbReference>
<sequence length="320" mass="36021">MMESNPVSIVPNDVGFTPSLAPLNLMNSVSSGQIPSHSGSSTLSDQQQYQIQQFEPQRFQHGQQSMQQLPVSRSQPQQQQPQFQSIRGGLGVGGSVVPVKLEPDVMNDQIGLQPKLQSLQSLAAAAAPPHVQAVFSSRHCTDEFFTATAHFAAAAAATGALPQQRPQSYQQSQQQNGPIRSAVRTVYEPGTCAQRLIQYMYQQQHRPADNNIEFWRKFVLEFFANNARKRWCVSLYGNSRQTNGVFHQDLWHCEICNHKPGRGFETTVEVLPRLFKIKYDSGTLEELLCVDMPHEYQNSNGQIVLDYAKRYKKVFFSTFV</sequence>
<gene>
    <name evidence="2" type="ORF">GH714_007491</name>
</gene>
<name>A0A6A6KU38_HEVBR</name>
<reference evidence="2 3" key="1">
    <citation type="journal article" date="2020" name="Mol. Plant">
        <title>The Chromosome-Based Rubber Tree Genome Provides New Insights into Spurge Genome Evolution and Rubber Biosynthesis.</title>
        <authorList>
            <person name="Liu J."/>
            <person name="Shi C."/>
            <person name="Shi C.C."/>
            <person name="Li W."/>
            <person name="Zhang Q.J."/>
            <person name="Zhang Y."/>
            <person name="Li K."/>
            <person name="Lu H.F."/>
            <person name="Shi C."/>
            <person name="Zhu S.T."/>
            <person name="Xiao Z.Y."/>
            <person name="Nan H."/>
            <person name="Yue Y."/>
            <person name="Zhu X.G."/>
            <person name="Wu Y."/>
            <person name="Hong X.N."/>
            <person name="Fan G.Y."/>
            <person name="Tong Y."/>
            <person name="Zhang D."/>
            <person name="Mao C.L."/>
            <person name="Liu Y.L."/>
            <person name="Hao S.J."/>
            <person name="Liu W.Q."/>
            <person name="Lv M.Q."/>
            <person name="Zhang H.B."/>
            <person name="Liu Y."/>
            <person name="Hu-Tang G.R."/>
            <person name="Wang J.P."/>
            <person name="Wang J.H."/>
            <person name="Sun Y.H."/>
            <person name="Ni S.B."/>
            <person name="Chen W.B."/>
            <person name="Zhang X.C."/>
            <person name="Jiao Y.N."/>
            <person name="Eichler E.E."/>
            <person name="Li G.H."/>
            <person name="Liu X."/>
            <person name="Gao L.Z."/>
        </authorList>
    </citation>
    <scope>NUCLEOTIDE SEQUENCE [LARGE SCALE GENOMIC DNA]</scope>
    <source>
        <strain evidence="3">cv. GT1</strain>
        <tissue evidence="2">Leaf</tissue>
    </source>
</reference>
<organism evidence="2 3">
    <name type="scientific">Hevea brasiliensis</name>
    <name type="common">Para rubber tree</name>
    <name type="synonym">Siphonia brasiliensis</name>
    <dbReference type="NCBI Taxonomy" id="3981"/>
    <lineage>
        <taxon>Eukaryota</taxon>
        <taxon>Viridiplantae</taxon>
        <taxon>Streptophyta</taxon>
        <taxon>Embryophyta</taxon>
        <taxon>Tracheophyta</taxon>
        <taxon>Spermatophyta</taxon>
        <taxon>Magnoliopsida</taxon>
        <taxon>eudicotyledons</taxon>
        <taxon>Gunneridae</taxon>
        <taxon>Pentapetalae</taxon>
        <taxon>rosids</taxon>
        <taxon>fabids</taxon>
        <taxon>Malpighiales</taxon>
        <taxon>Euphorbiaceae</taxon>
        <taxon>Crotonoideae</taxon>
        <taxon>Micrandreae</taxon>
        <taxon>Hevea</taxon>
    </lineage>
</organism>
<comment type="caution">
    <text evidence="2">The sequence shown here is derived from an EMBL/GenBank/DDBJ whole genome shotgun (WGS) entry which is preliminary data.</text>
</comment>
<dbReference type="Pfam" id="PF01803">
    <property type="entry name" value="LIM_bind"/>
    <property type="match status" value="1"/>
</dbReference>
<proteinExistence type="predicted"/>
<dbReference type="PANTHER" id="PTHR10378">
    <property type="entry name" value="LIM DOMAIN-BINDING PROTEIN"/>
    <property type="match status" value="1"/>
</dbReference>
<evidence type="ECO:0008006" key="4">
    <source>
        <dbReference type="Google" id="ProtNLM"/>
    </source>
</evidence>
<keyword evidence="3" id="KW-1185">Reference proteome</keyword>
<feature type="region of interest" description="Disordered" evidence="1">
    <location>
        <begin position="59"/>
        <end position="88"/>
    </location>
</feature>
<feature type="compositionally biased region" description="Low complexity" evidence="1">
    <location>
        <begin position="67"/>
        <end position="85"/>
    </location>
</feature>
<dbReference type="InterPro" id="IPR029005">
    <property type="entry name" value="LIM-bd/SEUSS"/>
</dbReference>
<evidence type="ECO:0000256" key="1">
    <source>
        <dbReference type="SAM" id="MobiDB-lite"/>
    </source>
</evidence>